<sequence>MRQLVQVHAHMIVTGRISDNYAASRVLSFAALHPSGYLPHALALFSSCPSPNSFMYNTLIRALAASPYPSRALLLYPKCSSKALPRPPHLPFPPQSRRH</sequence>
<dbReference type="AlphaFoldDB" id="A0AAV7H6X0"/>
<gene>
    <name evidence="1" type="ORF">IEQ34_006580</name>
</gene>
<name>A0AAV7H6X0_DENCH</name>
<comment type="caution">
    <text evidence="1">The sequence shown here is derived from an EMBL/GenBank/DDBJ whole genome shotgun (WGS) entry which is preliminary data.</text>
</comment>
<reference evidence="1 2" key="1">
    <citation type="journal article" date="2021" name="Hortic Res">
        <title>Chromosome-scale assembly of the Dendrobium chrysotoxum genome enhances the understanding of orchid evolution.</title>
        <authorList>
            <person name="Zhang Y."/>
            <person name="Zhang G.Q."/>
            <person name="Zhang D."/>
            <person name="Liu X.D."/>
            <person name="Xu X.Y."/>
            <person name="Sun W.H."/>
            <person name="Yu X."/>
            <person name="Zhu X."/>
            <person name="Wang Z.W."/>
            <person name="Zhao X."/>
            <person name="Zhong W.Y."/>
            <person name="Chen H."/>
            <person name="Yin W.L."/>
            <person name="Huang T."/>
            <person name="Niu S.C."/>
            <person name="Liu Z.J."/>
        </authorList>
    </citation>
    <scope>NUCLEOTIDE SEQUENCE [LARGE SCALE GENOMIC DNA]</scope>
    <source>
        <strain evidence="1">Lindl</strain>
    </source>
</reference>
<evidence type="ECO:0008006" key="3">
    <source>
        <dbReference type="Google" id="ProtNLM"/>
    </source>
</evidence>
<evidence type="ECO:0000313" key="1">
    <source>
        <dbReference type="EMBL" id="KAH0463794.1"/>
    </source>
</evidence>
<organism evidence="1 2">
    <name type="scientific">Dendrobium chrysotoxum</name>
    <name type="common">Orchid</name>
    <dbReference type="NCBI Taxonomy" id="161865"/>
    <lineage>
        <taxon>Eukaryota</taxon>
        <taxon>Viridiplantae</taxon>
        <taxon>Streptophyta</taxon>
        <taxon>Embryophyta</taxon>
        <taxon>Tracheophyta</taxon>
        <taxon>Spermatophyta</taxon>
        <taxon>Magnoliopsida</taxon>
        <taxon>Liliopsida</taxon>
        <taxon>Asparagales</taxon>
        <taxon>Orchidaceae</taxon>
        <taxon>Epidendroideae</taxon>
        <taxon>Malaxideae</taxon>
        <taxon>Dendrobiinae</taxon>
        <taxon>Dendrobium</taxon>
    </lineage>
</organism>
<keyword evidence="2" id="KW-1185">Reference proteome</keyword>
<dbReference type="EMBL" id="JAGFBR010000007">
    <property type="protein sequence ID" value="KAH0463794.1"/>
    <property type="molecule type" value="Genomic_DNA"/>
</dbReference>
<proteinExistence type="predicted"/>
<dbReference type="Proteomes" id="UP000775213">
    <property type="component" value="Unassembled WGS sequence"/>
</dbReference>
<accession>A0AAV7H6X0</accession>
<evidence type="ECO:0000313" key="2">
    <source>
        <dbReference type="Proteomes" id="UP000775213"/>
    </source>
</evidence>
<protein>
    <recommendedName>
        <fullName evidence="3">Pentatricopeptide repeat-containing protein</fullName>
    </recommendedName>
</protein>